<gene>
    <name evidence="5" type="ORF">ACGTZG_03745</name>
</gene>
<comment type="similarity">
    <text evidence="1">Belongs to the D-isomer specific 2-hydroxyacid dehydrogenase family.</text>
</comment>
<accession>A0ABW7DLQ7</accession>
<organism evidence="5 6">
    <name type="scientific">Megasphaera hexanoica</name>
    <dbReference type="NCBI Taxonomy" id="1675036"/>
    <lineage>
        <taxon>Bacteria</taxon>
        <taxon>Bacillati</taxon>
        <taxon>Bacillota</taxon>
        <taxon>Negativicutes</taxon>
        <taxon>Veillonellales</taxon>
        <taxon>Veillonellaceae</taxon>
        <taxon>Megasphaera</taxon>
    </lineage>
</organism>
<dbReference type="SUPFAM" id="SSF51735">
    <property type="entry name" value="NAD(P)-binding Rossmann-fold domains"/>
    <property type="match status" value="1"/>
</dbReference>
<evidence type="ECO:0000256" key="2">
    <source>
        <dbReference type="ARBA" id="ARBA00023002"/>
    </source>
</evidence>
<name>A0ABW7DLQ7_9FIRM</name>
<dbReference type="InterPro" id="IPR006140">
    <property type="entry name" value="D-isomer_DH_NAD-bd"/>
</dbReference>
<reference evidence="5 6" key="1">
    <citation type="submission" date="2024-10" db="EMBL/GenBank/DDBJ databases">
        <authorList>
            <person name="Sang B.-I."/>
            <person name="Prabhaharan D."/>
        </authorList>
    </citation>
    <scope>NUCLEOTIDE SEQUENCE [LARGE SCALE GENOMIC DNA]</scope>
    <source>
        <strain evidence="5 6">MH</strain>
    </source>
</reference>
<evidence type="ECO:0000256" key="1">
    <source>
        <dbReference type="ARBA" id="ARBA00005854"/>
    </source>
</evidence>
<evidence type="ECO:0000256" key="3">
    <source>
        <dbReference type="ARBA" id="ARBA00023027"/>
    </source>
</evidence>
<dbReference type="Proteomes" id="UP001605989">
    <property type="component" value="Unassembled WGS sequence"/>
</dbReference>
<keyword evidence="6" id="KW-1185">Reference proteome</keyword>
<feature type="domain" description="D-isomer specific 2-hydroxyacid dehydrogenase NAD-binding" evidence="4">
    <location>
        <begin position="103"/>
        <end position="275"/>
    </location>
</feature>
<evidence type="ECO:0000313" key="6">
    <source>
        <dbReference type="Proteomes" id="UP001605989"/>
    </source>
</evidence>
<dbReference type="Pfam" id="PF02826">
    <property type="entry name" value="2-Hacid_dh_C"/>
    <property type="match status" value="1"/>
</dbReference>
<dbReference type="InterPro" id="IPR029752">
    <property type="entry name" value="D-isomer_DH_CS1"/>
</dbReference>
<comment type="caution">
    <text evidence="5">The sequence shown here is derived from an EMBL/GenBank/DDBJ whole genome shotgun (WGS) entry which is preliminary data.</text>
</comment>
<dbReference type="InterPro" id="IPR050418">
    <property type="entry name" value="D-iso_2-hydroxyacid_DH_PdxB"/>
</dbReference>
<proteinExistence type="inferred from homology"/>
<dbReference type="PANTHER" id="PTHR43761:SF1">
    <property type="entry name" value="D-ISOMER SPECIFIC 2-HYDROXYACID DEHYDROGENASE CATALYTIC DOMAIN-CONTAINING PROTEIN-RELATED"/>
    <property type="match status" value="1"/>
</dbReference>
<keyword evidence="2" id="KW-0560">Oxidoreductase</keyword>
<evidence type="ECO:0000259" key="4">
    <source>
        <dbReference type="Pfam" id="PF02826"/>
    </source>
</evidence>
<sequence length="312" mass="34515">MQVVIIGTFPQEAKERILTHFPVDWTVHIVGADQAKEYLPLAEVVIPEHIVIDEDFLARAPNLKLIQTGAGYDNVDLAACTRHGVLVCNAAGINAEAVAEHTLAMILCWYKNLILLDGFMKHKQAMTALSYQGAELAGKTLGIIGYGHVGRKLAHLAQAFSLQVLVFSHHPVTDSGIIQAGLSRLYRESDIISVHTALRPATRHMFNKQAFSQMKREPLFINTSRGGLVDEEALIEALTQETISGACLDVFETEPLPMQSPLRNCSHVILTPHTAGLPDGVKYHKRRYDFFVQNMMALEQGNQPSCQLNKTK</sequence>
<dbReference type="PANTHER" id="PTHR43761">
    <property type="entry name" value="D-ISOMER SPECIFIC 2-HYDROXYACID DEHYDROGENASE FAMILY PROTEIN (AFU_ORTHOLOGUE AFUA_1G13630)"/>
    <property type="match status" value="1"/>
</dbReference>
<keyword evidence="3" id="KW-0520">NAD</keyword>
<dbReference type="SUPFAM" id="SSF52283">
    <property type="entry name" value="Formate/glycerate dehydrogenase catalytic domain-like"/>
    <property type="match status" value="1"/>
</dbReference>
<dbReference type="Gene3D" id="3.40.50.720">
    <property type="entry name" value="NAD(P)-binding Rossmann-like Domain"/>
    <property type="match status" value="2"/>
</dbReference>
<dbReference type="PROSITE" id="PS00065">
    <property type="entry name" value="D_2_HYDROXYACID_DH_1"/>
    <property type="match status" value="1"/>
</dbReference>
<dbReference type="EMBL" id="JBIEKR010000003">
    <property type="protein sequence ID" value="MFG6272296.1"/>
    <property type="molecule type" value="Genomic_DNA"/>
</dbReference>
<protein>
    <submittedName>
        <fullName evidence="5">NAD(P)-dependent oxidoreductase</fullName>
    </submittedName>
</protein>
<dbReference type="RefSeq" id="WP_113855717.1">
    <property type="nucleotide sequence ID" value="NZ_CP011940.1"/>
</dbReference>
<evidence type="ECO:0000313" key="5">
    <source>
        <dbReference type="EMBL" id="MFG6272296.1"/>
    </source>
</evidence>
<dbReference type="InterPro" id="IPR036291">
    <property type="entry name" value="NAD(P)-bd_dom_sf"/>
</dbReference>